<protein>
    <submittedName>
        <fullName evidence="4">Uncharacterized protein</fullName>
    </submittedName>
</protein>
<name>A0A8K0D6G8_IGNLU</name>
<dbReference type="Proteomes" id="UP000801492">
    <property type="component" value="Unassembled WGS sequence"/>
</dbReference>
<keyword evidence="5" id="KW-1185">Reference proteome</keyword>
<feature type="compositionally biased region" description="Basic residues" evidence="1">
    <location>
        <begin position="85"/>
        <end position="96"/>
    </location>
</feature>
<reference evidence="4" key="1">
    <citation type="submission" date="2019-08" db="EMBL/GenBank/DDBJ databases">
        <title>The genome of the North American firefly Photinus pyralis.</title>
        <authorList>
            <consortium name="Photinus pyralis genome working group"/>
            <person name="Fallon T.R."/>
            <person name="Sander Lower S.E."/>
            <person name="Weng J.-K."/>
        </authorList>
    </citation>
    <scope>NUCLEOTIDE SEQUENCE</scope>
    <source>
        <strain evidence="4">TRF0915ILg1</strain>
        <tissue evidence="4">Whole body</tissue>
    </source>
</reference>
<evidence type="ECO:0000256" key="2">
    <source>
        <dbReference type="SAM" id="Phobius"/>
    </source>
</evidence>
<comment type="caution">
    <text evidence="4">The sequence shown here is derived from an EMBL/GenBank/DDBJ whole genome shotgun (WGS) entry which is preliminary data.</text>
</comment>
<proteinExistence type="predicted"/>
<accession>A0A8K0D6G8</accession>
<feature type="signal peptide" evidence="3">
    <location>
        <begin position="1"/>
        <end position="20"/>
    </location>
</feature>
<evidence type="ECO:0000313" key="4">
    <source>
        <dbReference type="EMBL" id="KAF2898729.1"/>
    </source>
</evidence>
<organism evidence="4 5">
    <name type="scientific">Ignelater luminosus</name>
    <name type="common">Cucubano</name>
    <name type="synonym">Pyrophorus luminosus</name>
    <dbReference type="NCBI Taxonomy" id="2038154"/>
    <lineage>
        <taxon>Eukaryota</taxon>
        <taxon>Metazoa</taxon>
        <taxon>Ecdysozoa</taxon>
        <taxon>Arthropoda</taxon>
        <taxon>Hexapoda</taxon>
        <taxon>Insecta</taxon>
        <taxon>Pterygota</taxon>
        <taxon>Neoptera</taxon>
        <taxon>Endopterygota</taxon>
        <taxon>Coleoptera</taxon>
        <taxon>Polyphaga</taxon>
        <taxon>Elateriformia</taxon>
        <taxon>Elateroidea</taxon>
        <taxon>Elateridae</taxon>
        <taxon>Agrypninae</taxon>
        <taxon>Pyrophorini</taxon>
        <taxon>Ignelater</taxon>
    </lineage>
</organism>
<feature type="region of interest" description="Disordered" evidence="1">
    <location>
        <begin position="594"/>
        <end position="615"/>
    </location>
</feature>
<keyword evidence="3" id="KW-0732">Signal</keyword>
<feature type="region of interest" description="Disordered" evidence="1">
    <location>
        <begin position="64"/>
        <end position="96"/>
    </location>
</feature>
<evidence type="ECO:0000313" key="5">
    <source>
        <dbReference type="Proteomes" id="UP000801492"/>
    </source>
</evidence>
<evidence type="ECO:0000256" key="3">
    <source>
        <dbReference type="SAM" id="SignalP"/>
    </source>
</evidence>
<keyword evidence="2" id="KW-0472">Membrane</keyword>
<feature type="chain" id="PRO_5035452070" evidence="3">
    <location>
        <begin position="21"/>
        <end position="816"/>
    </location>
</feature>
<feature type="transmembrane region" description="Helical" evidence="2">
    <location>
        <begin position="725"/>
        <end position="747"/>
    </location>
</feature>
<dbReference type="EMBL" id="VTPC01003308">
    <property type="protein sequence ID" value="KAF2898729.1"/>
    <property type="molecule type" value="Genomic_DNA"/>
</dbReference>
<keyword evidence="2" id="KW-0812">Transmembrane</keyword>
<feature type="compositionally biased region" description="Basic and acidic residues" evidence="1">
    <location>
        <begin position="602"/>
        <end position="614"/>
    </location>
</feature>
<feature type="compositionally biased region" description="Low complexity" evidence="1">
    <location>
        <begin position="69"/>
        <end position="84"/>
    </location>
</feature>
<sequence>MYSILSFVGVLLTVFCCVLCSTEDVLKVNQKYEENINSREERQLQESFEQERWRVVDPSKWQNSEQWIPRNSPSPLNNENPPRQFQRRRRIRKRKRRPVIVVNSEESEEYRPRRRRIRPQTLEEINSSWAEIEDESFKRPYSRRRTTPIYIAEIVTEYEPSQTEKAFEEKTEESRKPLPARIYEKVRNPFTALQEAEEKNKLRKKPQRLELETTTLSHLKSLLKQSSGSLSLSEILQQRNLSLSDLLKGKQQAISALTERPETTTEITTEHKNFIEDSTEAFDSVKSTTRRNFDSEENISKQSANKIFINTKNYEVITEPTTERRIFVPSHSKHYTFYNYKPNILNKTIETTQTTKSIETTHTTARVGNKYFDLRSKYASLKPKLKSSLPITSAKLNKLTSRKPTSESITEAIPLPSQAFKIDLKDVFGISGVTEGNEQNETSTLETKRKEDGPIKMTINIEDLLKKVETTTSNNPTINEIQSFTEKSIGEKIKPTSAREEIMEILKDHVSRQNLSRILELRNMTVEELVAQRERGSSQLHLADIFHNQTREPEPPSEPFIGHIQSIFPPFFDRKPKAIDPKLVESRTSVDLKPSQLYSNGKEGDESGQSKEAPKYTVTSFPTYKIEMEKIIKHNQPPPFQISIWKNLYPNLYTGDYENIDSTGDLDKLKPTKVVDIFENDIRRIEDIENGVSDAVNDKLNVDLNENHYSTKDDFIHLPKGVKSAIIASLAIVGISVLVFLTVFCIFKWSQKQKKRFCYTNSFSCSRIKSPILEPEPRRTFRTIMSETLGRKKKYSNVYPQSMSDHVWECDKKPFQ</sequence>
<gene>
    <name evidence="4" type="ORF">ILUMI_07446</name>
</gene>
<keyword evidence="2" id="KW-1133">Transmembrane helix</keyword>
<evidence type="ECO:0000256" key="1">
    <source>
        <dbReference type="SAM" id="MobiDB-lite"/>
    </source>
</evidence>
<dbReference type="OrthoDB" id="6364622at2759"/>
<dbReference type="AlphaFoldDB" id="A0A8K0D6G8"/>